<dbReference type="EMBL" id="BPLR01021435">
    <property type="protein sequence ID" value="GIX89545.1"/>
    <property type="molecule type" value="Genomic_DNA"/>
</dbReference>
<evidence type="ECO:0000313" key="1">
    <source>
        <dbReference type="EMBL" id="GIX89545.1"/>
    </source>
</evidence>
<comment type="caution">
    <text evidence="1">The sequence shown here is derived from an EMBL/GenBank/DDBJ whole genome shotgun (WGS) entry which is preliminary data.</text>
</comment>
<dbReference type="AlphaFoldDB" id="A0AAV4NXC3"/>
<protein>
    <submittedName>
        <fullName evidence="1">Uncharacterized protein</fullName>
    </submittedName>
</protein>
<sequence length="151" mass="16826">MANVVLIRSSNILVVVDFDTKTLEPDFHCMLKVQCVRGDSFKLLESTIGLPEGVCNGFPSSTDTIVIVQETALQIIFPEKFYTWLFLTGFESCQNSLKSANIRLQFEIFSSASQFSASFIHNKMTCVQYRGNLFVILKGSTVPQLVAIVTT</sequence>
<dbReference type="Proteomes" id="UP001054945">
    <property type="component" value="Unassembled WGS sequence"/>
</dbReference>
<name>A0AAV4NXC3_CAEEX</name>
<accession>A0AAV4NXC3</accession>
<reference evidence="1 2" key="1">
    <citation type="submission" date="2021-06" db="EMBL/GenBank/DDBJ databases">
        <title>Caerostris extrusa draft genome.</title>
        <authorList>
            <person name="Kono N."/>
            <person name="Arakawa K."/>
        </authorList>
    </citation>
    <scope>NUCLEOTIDE SEQUENCE [LARGE SCALE GENOMIC DNA]</scope>
</reference>
<evidence type="ECO:0000313" key="2">
    <source>
        <dbReference type="Proteomes" id="UP001054945"/>
    </source>
</evidence>
<keyword evidence="2" id="KW-1185">Reference proteome</keyword>
<organism evidence="1 2">
    <name type="scientific">Caerostris extrusa</name>
    <name type="common">Bark spider</name>
    <name type="synonym">Caerostris bankana</name>
    <dbReference type="NCBI Taxonomy" id="172846"/>
    <lineage>
        <taxon>Eukaryota</taxon>
        <taxon>Metazoa</taxon>
        <taxon>Ecdysozoa</taxon>
        <taxon>Arthropoda</taxon>
        <taxon>Chelicerata</taxon>
        <taxon>Arachnida</taxon>
        <taxon>Araneae</taxon>
        <taxon>Araneomorphae</taxon>
        <taxon>Entelegynae</taxon>
        <taxon>Araneoidea</taxon>
        <taxon>Araneidae</taxon>
        <taxon>Caerostris</taxon>
    </lineage>
</organism>
<gene>
    <name evidence="1" type="ORF">CEXT_195911</name>
</gene>
<proteinExistence type="predicted"/>